<protein>
    <recommendedName>
        <fullName evidence="3">LITAF domain-containing protein</fullName>
    </recommendedName>
</protein>
<keyword evidence="1" id="KW-0472">Membrane</keyword>
<organism evidence="2">
    <name type="scientific">marine sediment metagenome</name>
    <dbReference type="NCBI Taxonomy" id="412755"/>
    <lineage>
        <taxon>unclassified sequences</taxon>
        <taxon>metagenomes</taxon>
        <taxon>ecological metagenomes</taxon>
    </lineage>
</organism>
<reference evidence="2" key="1">
    <citation type="journal article" date="2015" name="Nature">
        <title>Complex archaea that bridge the gap between prokaryotes and eukaryotes.</title>
        <authorList>
            <person name="Spang A."/>
            <person name="Saw J.H."/>
            <person name="Jorgensen S.L."/>
            <person name="Zaremba-Niedzwiedzka K."/>
            <person name="Martijn J."/>
            <person name="Lind A.E."/>
            <person name="van Eijk R."/>
            <person name="Schleper C."/>
            <person name="Guy L."/>
            <person name="Ettema T.J."/>
        </authorList>
    </citation>
    <scope>NUCLEOTIDE SEQUENCE</scope>
</reference>
<keyword evidence="1" id="KW-0812">Transmembrane</keyword>
<proteinExistence type="predicted"/>
<gene>
    <name evidence="2" type="ORF">LCGC14_1986400</name>
</gene>
<feature type="transmembrane region" description="Helical" evidence="1">
    <location>
        <begin position="29"/>
        <end position="53"/>
    </location>
</feature>
<accession>A0A0F9F7C7</accession>
<evidence type="ECO:0000256" key="1">
    <source>
        <dbReference type="SAM" id="Phobius"/>
    </source>
</evidence>
<comment type="caution">
    <text evidence="2">The sequence shown here is derived from an EMBL/GenBank/DDBJ whole genome shotgun (WGS) entry which is preliminary data.</text>
</comment>
<dbReference type="EMBL" id="LAZR01022318">
    <property type="protein sequence ID" value="KKL82269.1"/>
    <property type="molecule type" value="Genomic_DNA"/>
</dbReference>
<dbReference type="AlphaFoldDB" id="A0A0F9F7C7"/>
<evidence type="ECO:0000313" key="2">
    <source>
        <dbReference type="EMBL" id="KKL82269.1"/>
    </source>
</evidence>
<sequence length="70" mass="8263">MFHRQKQKRCRQCQRKTLHVRDEIHHQTYLAHGFVAVVTCGLWLIPGAVILGIQQNYFLRWRCQACGKAN</sequence>
<name>A0A0F9F7C7_9ZZZZ</name>
<keyword evidence="1" id="KW-1133">Transmembrane helix</keyword>
<evidence type="ECO:0008006" key="3">
    <source>
        <dbReference type="Google" id="ProtNLM"/>
    </source>
</evidence>